<proteinExistence type="predicted"/>
<dbReference type="RefSeq" id="XP_040684017.1">
    <property type="nucleotide sequence ID" value="XM_040836648.1"/>
</dbReference>
<gene>
    <name evidence="1" type="ORF">ASPWEDRAFT_45890</name>
</gene>
<evidence type="ECO:0000313" key="1">
    <source>
        <dbReference type="EMBL" id="OJJ30340.1"/>
    </source>
</evidence>
<dbReference type="Proteomes" id="UP000184383">
    <property type="component" value="Unassembled WGS sequence"/>
</dbReference>
<dbReference type="VEuPathDB" id="FungiDB:ASPWEDRAFT_45890"/>
<dbReference type="GeneID" id="63752496"/>
<organism evidence="1 2">
    <name type="scientific">Aspergillus wentii DTO 134E9</name>
    <dbReference type="NCBI Taxonomy" id="1073089"/>
    <lineage>
        <taxon>Eukaryota</taxon>
        <taxon>Fungi</taxon>
        <taxon>Dikarya</taxon>
        <taxon>Ascomycota</taxon>
        <taxon>Pezizomycotina</taxon>
        <taxon>Eurotiomycetes</taxon>
        <taxon>Eurotiomycetidae</taxon>
        <taxon>Eurotiales</taxon>
        <taxon>Aspergillaceae</taxon>
        <taxon>Aspergillus</taxon>
        <taxon>Aspergillus subgen. Cremei</taxon>
    </lineage>
</organism>
<dbReference type="STRING" id="1073089.A0A1L9R5Z9"/>
<reference evidence="2" key="1">
    <citation type="journal article" date="2017" name="Genome Biol.">
        <title>Comparative genomics reveals high biological diversity and specific adaptations in the industrially and medically important fungal genus Aspergillus.</title>
        <authorList>
            <person name="de Vries R.P."/>
            <person name="Riley R."/>
            <person name="Wiebenga A."/>
            <person name="Aguilar-Osorio G."/>
            <person name="Amillis S."/>
            <person name="Uchima C.A."/>
            <person name="Anderluh G."/>
            <person name="Asadollahi M."/>
            <person name="Askin M."/>
            <person name="Barry K."/>
            <person name="Battaglia E."/>
            <person name="Bayram O."/>
            <person name="Benocci T."/>
            <person name="Braus-Stromeyer S.A."/>
            <person name="Caldana C."/>
            <person name="Canovas D."/>
            <person name="Cerqueira G.C."/>
            <person name="Chen F."/>
            <person name="Chen W."/>
            <person name="Choi C."/>
            <person name="Clum A."/>
            <person name="Dos Santos R.A."/>
            <person name="Damasio A.R."/>
            <person name="Diallinas G."/>
            <person name="Emri T."/>
            <person name="Fekete E."/>
            <person name="Flipphi M."/>
            <person name="Freyberg S."/>
            <person name="Gallo A."/>
            <person name="Gournas C."/>
            <person name="Habgood R."/>
            <person name="Hainaut M."/>
            <person name="Harispe M.L."/>
            <person name="Henrissat B."/>
            <person name="Hilden K.S."/>
            <person name="Hope R."/>
            <person name="Hossain A."/>
            <person name="Karabika E."/>
            <person name="Karaffa L."/>
            <person name="Karanyi Z."/>
            <person name="Krasevec N."/>
            <person name="Kuo A."/>
            <person name="Kusch H."/>
            <person name="LaButti K."/>
            <person name="Lagendijk E.L."/>
            <person name="Lapidus A."/>
            <person name="Levasseur A."/>
            <person name="Lindquist E."/>
            <person name="Lipzen A."/>
            <person name="Logrieco A.F."/>
            <person name="MacCabe A."/>
            <person name="Maekelae M.R."/>
            <person name="Malavazi I."/>
            <person name="Melin P."/>
            <person name="Meyer V."/>
            <person name="Mielnichuk N."/>
            <person name="Miskei M."/>
            <person name="Molnar A.P."/>
            <person name="Mule G."/>
            <person name="Ngan C.Y."/>
            <person name="Orejas M."/>
            <person name="Orosz E."/>
            <person name="Ouedraogo J.P."/>
            <person name="Overkamp K.M."/>
            <person name="Park H.-S."/>
            <person name="Perrone G."/>
            <person name="Piumi F."/>
            <person name="Punt P.J."/>
            <person name="Ram A.F."/>
            <person name="Ramon A."/>
            <person name="Rauscher S."/>
            <person name="Record E."/>
            <person name="Riano-Pachon D.M."/>
            <person name="Robert V."/>
            <person name="Roehrig J."/>
            <person name="Ruller R."/>
            <person name="Salamov A."/>
            <person name="Salih N.S."/>
            <person name="Samson R.A."/>
            <person name="Sandor E."/>
            <person name="Sanguinetti M."/>
            <person name="Schuetze T."/>
            <person name="Sepcic K."/>
            <person name="Shelest E."/>
            <person name="Sherlock G."/>
            <person name="Sophianopoulou V."/>
            <person name="Squina F.M."/>
            <person name="Sun H."/>
            <person name="Susca A."/>
            <person name="Todd R.B."/>
            <person name="Tsang A."/>
            <person name="Unkles S.E."/>
            <person name="van de Wiele N."/>
            <person name="van Rossen-Uffink D."/>
            <person name="Oliveira J.V."/>
            <person name="Vesth T.C."/>
            <person name="Visser J."/>
            <person name="Yu J.-H."/>
            <person name="Zhou M."/>
            <person name="Andersen M.R."/>
            <person name="Archer D.B."/>
            <person name="Baker S.E."/>
            <person name="Benoit I."/>
            <person name="Brakhage A.A."/>
            <person name="Braus G.H."/>
            <person name="Fischer R."/>
            <person name="Frisvad J.C."/>
            <person name="Goldman G.H."/>
            <person name="Houbraken J."/>
            <person name="Oakley B."/>
            <person name="Pocsi I."/>
            <person name="Scazzocchio C."/>
            <person name="Seiboth B."/>
            <person name="vanKuyk P.A."/>
            <person name="Wortman J."/>
            <person name="Dyer P.S."/>
            <person name="Grigoriev I.V."/>
        </authorList>
    </citation>
    <scope>NUCLEOTIDE SEQUENCE [LARGE SCALE GENOMIC DNA]</scope>
    <source>
        <strain evidence="2">DTO 134E9</strain>
    </source>
</reference>
<evidence type="ECO:0000313" key="2">
    <source>
        <dbReference type="Proteomes" id="UP000184383"/>
    </source>
</evidence>
<name>A0A1L9R5Z9_ASPWE</name>
<dbReference type="EMBL" id="KV878217">
    <property type="protein sequence ID" value="OJJ30340.1"/>
    <property type="molecule type" value="Genomic_DNA"/>
</dbReference>
<dbReference type="AlphaFoldDB" id="A0A1L9R5Z9"/>
<accession>A0A1L9R5Z9</accession>
<keyword evidence="2" id="KW-1185">Reference proteome</keyword>
<protein>
    <submittedName>
        <fullName evidence="1">Uncharacterized protein</fullName>
    </submittedName>
</protein>
<sequence>MTHILQREVTGPIRRLDLPIPQDLAEGIERERQDYIDQIVKSLYGRIYGLVKAGQCCSDCDKLNIGELMKTLSSLEIFPRI</sequence>